<dbReference type="EMBL" id="CAJNOG010001154">
    <property type="protein sequence ID" value="CAF1415200.1"/>
    <property type="molecule type" value="Genomic_DNA"/>
</dbReference>
<dbReference type="EMBL" id="CAJOAZ010010783">
    <property type="protein sequence ID" value="CAF4226327.1"/>
    <property type="molecule type" value="Genomic_DNA"/>
</dbReference>
<accession>A0A815M3T9</accession>
<gene>
    <name evidence="2" type="ORF">JYZ213_LOCUS38633</name>
    <name evidence="3" type="ORF">OXD698_LOCUS42151</name>
</gene>
<keyword evidence="1" id="KW-0472">Membrane</keyword>
<reference evidence="2" key="1">
    <citation type="submission" date="2021-02" db="EMBL/GenBank/DDBJ databases">
        <authorList>
            <person name="Nowell W R."/>
        </authorList>
    </citation>
    <scope>NUCLEOTIDE SEQUENCE</scope>
</reference>
<keyword evidence="1" id="KW-0812">Transmembrane</keyword>
<dbReference type="Proteomes" id="UP000663845">
    <property type="component" value="Unassembled WGS sequence"/>
</dbReference>
<keyword evidence="1" id="KW-1133">Transmembrane helix</keyword>
<dbReference type="Proteomes" id="UP000663844">
    <property type="component" value="Unassembled WGS sequence"/>
</dbReference>
<organism evidence="2 4">
    <name type="scientific">Adineta steineri</name>
    <dbReference type="NCBI Taxonomy" id="433720"/>
    <lineage>
        <taxon>Eukaryota</taxon>
        <taxon>Metazoa</taxon>
        <taxon>Spiralia</taxon>
        <taxon>Gnathifera</taxon>
        <taxon>Rotifera</taxon>
        <taxon>Eurotatoria</taxon>
        <taxon>Bdelloidea</taxon>
        <taxon>Adinetida</taxon>
        <taxon>Adinetidae</taxon>
        <taxon>Adineta</taxon>
    </lineage>
</organism>
<dbReference type="AlphaFoldDB" id="A0A815M3T9"/>
<name>A0A815M3T9_9BILA</name>
<protein>
    <submittedName>
        <fullName evidence="2">Uncharacterized protein</fullName>
    </submittedName>
</protein>
<evidence type="ECO:0000313" key="4">
    <source>
        <dbReference type="Proteomes" id="UP000663845"/>
    </source>
</evidence>
<comment type="caution">
    <text evidence="2">The sequence shown here is derived from an EMBL/GenBank/DDBJ whole genome shotgun (WGS) entry which is preliminary data.</text>
</comment>
<evidence type="ECO:0000313" key="3">
    <source>
        <dbReference type="EMBL" id="CAF4226327.1"/>
    </source>
</evidence>
<feature type="transmembrane region" description="Helical" evidence="1">
    <location>
        <begin position="25"/>
        <end position="47"/>
    </location>
</feature>
<evidence type="ECO:0000256" key="1">
    <source>
        <dbReference type="SAM" id="Phobius"/>
    </source>
</evidence>
<proteinExistence type="predicted"/>
<sequence length="88" mass="9797">MNNNQVHSEGIAESHEPQKWWQRCWIVIISTSSIVLIIFAIILSLILKFVVFAPKESEITTVTLPSLATIISTEATTTEIATQLSSKQ</sequence>
<evidence type="ECO:0000313" key="2">
    <source>
        <dbReference type="EMBL" id="CAF1415200.1"/>
    </source>
</evidence>